<gene>
    <name evidence="11" type="ORF">E3Q17_03379</name>
    <name evidence="10" type="ORF">E3Q22_03436</name>
</gene>
<feature type="repeat" description="Solcar" evidence="8">
    <location>
        <begin position="1"/>
        <end position="75"/>
    </location>
</feature>
<dbReference type="Pfam" id="PF00153">
    <property type="entry name" value="Mito_carr"/>
    <property type="match status" value="3"/>
</dbReference>
<feature type="repeat" description="Solcar" evidence="8">
    <location>
        <begin position="83"/>
        <end position="165"/>
    </location>
</feature>
<proteinExistence type="inferred from homology"/>
<dbReference type="Proteomes" id="UP000310685">
    <property type="component" value="Unassembled WGS sequence"/>
</dbReference>
<comment type="subcellular location">
    <subcellularLocation>
        <location evidence="1">Membrane</location>
        <topology evidence="1">Multi-pass membrane protein</topology>
    </subcellularLocation>
</comment>
<evidence type="ECO:0000256" key="1">
    <source>
        <dbReference type="ARBA" id="ARBA00004141"/>
    </source>
</evidence>
<evidence type="ECO:0000313" key="10">
    <source>
        <dbReference type="EMBL" id="TIB76669.1"/>
    </source>
</evidence>
<evidence type="ECO:0000256" key="8">
    <source>
        <dbReference type="PROSITE-ProRule" id="PRU00282"/>
    </source>
</evidence>
<dbReference type="EMBL" id="SPRC01000043">
    <property type="protein sequence ID" value="TIB76669.1"/>
    <property type="molecule type" value="Genomic_DNA"/>
</dbReference>
<dbReference type="EMBL" id="SPRH01000047">
    <property type="protein sequence ID" value="TIB97519.1"/>
    <property type="molecule type" value="Genomic_DNA"/>
</dbReference>
<name>A0A4T0NK79_9BASI</name>
<keyword evidence="4 8" id="KW-0812">Transmembrane</keyword>
<evidence type="ECO:0000256" key="2">
    <source>
        <dbReference type="ARBA" id="ARBA00006375"/>
    </source>
</evidence>
<evidence type="ECO:0000313" key="13">
    <source>
        <dbReference type="Proteomes" id="UP000310685"/>
    </source>
</evidence>
<evidence type="ECO:0000256" key="3">
    <source>
        <dbReference type="ARBA" id="ARBA00022448"/>
    </source>
</evidence>
<keyword evidence="3 9" id="KW-0813">Transport</keyword>
<evidence type="ECO:0000313" key="11">
    <source>
        <dbReference type="EMBL" id="TIB97519.1"/>
    </source>
</evidence>
<dbReference type="InterPro" id="IPR023395">
    <property type="entry name" value="MCP_dom_sf"/>
</dbReference>
<keyword evidence="5" id="KW-0677">Repeat</keyword>
<sequence length="260" mass="28021">MDLNLATAGSIAAFSVDMLVYPLDTIKTRYQSAPKGISLLSISYRNLYAGVGPVVAATLPSAAVFFTTYEQLGGLLRKSTSFSAPITQIIASNIAECASCAVLAPAELIKQNAQVENKENTATLTRRLFRRENIRTLLAGYRALVFRNLPFTTVQWPIYEHFKKLFRSKDFSRGQAAGMAAMIAGTAASTATTPVDVVKTRIMIQNQKSGGVWSTTKDVISSDGVKGLFRGGLLRSSWAALGAGVYLGSFEKAKESFGKD</sequence>
<dbReference type="Gene3D" id="1.50.40.10">
    <property type="entry name" value="Mitochondrial carrier domain"/>
    <property type="match status" value="1"/>
</dbReference>
<reference evidence="12 13" key="1">
    <citation type="submission" date="2019-03" db="EMBL/GenBank/DDBJ databases">
        <title>Sequencing 25 genomes of Wallemia mellicola.</title>
        <authorList>
            <person name="Gostincar C."/>
        </authorList>
    </citation>
    <scope>NUCLEOTIDE SEQUENCE [LARGE SCALE GENOMIC DNA]</scope>
    <source>
        <strain evidence="11 12">EXF-1262</strain>
        <strain evidence="10 13">EXF-6152</strain>
    </source>
</reference>
<evidence type="ECO:0000256" key="5">
    <source>
        <dbReference type="ARBA" id="ARBA00022737"/>
    </source>
</evidence>
<protein>
    <recommendedName>
        <fullName evidence="14">Mitochondrial carrier</fullName>
    </recommendedName>
</protein>
<dbReference type="SUPFAM" id="SSF103506">
    <property type="entry name" value="Mitochondrial carrier"/>
    <property type="match status" value="1"/>
</dbReference>
<feature type="repeat" description="Solcar" evidence="8">
    <location>
        <begin position="172"/>
        <end position="256"/>
    </location>
</feature>
<keyword evidence="7 8" id="KW-0472">Membrane</keyword>
<accession>A0A4T0NK79</accession>
<dbReference type="PROSITE" id="PS50920">
    <property type="entry name" value="SOLCAR"/>
    <property type="match status" value="3"/>
</dbReference>
<dbReference type="AlphaFoldDB" id="A0A4T0NK79"/>
<evidence type="ECO:0008006" key="14">
    <source>
        <dbReference type="Google" id="ProtNLM"/>
    </source>
</evidence>
<evidence type="ECO:0000256" key="6">
    <source>
        <dbReference type="ARBA" id="ARBA00022989"/>
    </source>
</evidence>
<evidence type="ECO:0000313" key="12">
    <source>
        <dbReference type="Proteomes" id="UP000307169"/>
    </source>
</evidence>
<comment type="caution">
    <text evidence="11">The sequence shown here is derived from an EMBL/GenBank/DDBJ whole genome shotgun (WGS) entry which is preliminary data.</text>
</comment>
<evidence type="ECO:0000256" key="7">
    <source>
        <dbReference type="ARBA" id="ARBA00023136"/>
    </source>
</evidence>
<keyword evidence="6" id="KW-1133">Transmembrane helix</keyword>
<evidence type="ECO:0000256" key="9">
    <source>
        <dbReference type="RuleBase" id="RU000488"/>
    </source>
</evidence>
<dbReference type="InterPro" id="IPR018108">
    <property type="entry name" value="MCP_transmembrane"/>
</dbReference>
<dbReference type="PANTHER" id="PTHR45667">
    <property type="entry name" value="S-ADENOSYLMETHIONINE MITOCHONDRIAL CARRIER PROTEIN"/>
    <property type="match status" value="1"/>
</dbReference>
<comment type="similarity">
    <text evidence="2 9">Belongs to the mitochondrial carrier (TC 2.A.29) family.</text>
</comment>
<evidence type="ECO:0000256" key="4">
    <source>
        <dbReference type="ARBA" id="ARBA00022692"/>
    </source>
</evidence>
<organism evidence="11 12">
    <name type="scientific">Wallemia mellicola</name>
    <dbReference type="NCBI Taxonomy" id="1708541"/>
    <lineage>
        <taxon>Eukaryota</taxon>
        <taxon>Fungi</taxon>
        <taxon>Dikarya</taxon>
        <taxon>Basidiomycota</taxon>
        <taxon>Wallemiomycotina</taxon>
        <taxon>Wallemiomycetes</taxon>
        <taxon>Wallemiales</taxon>
        <taxon>Wallemiaceae</taxon>
        <taxon>Wallemia</taxon>
    </lineage>
</organism>
<dbReference type="Proteomes" id="UP000307169">
    <property type="component" value="Unassembled WGS sequence"/>
</dbReference>
<dbReference type="GO" id="GO:0016020">
    <property type="term" value="C:membrane"/>
    <property type="evidence" value="ECO:0007669"/>
    <property type="project" value="UniProtKB-SubCell"/>
</dbReference>